<evidence type="ECO:0000313" key="2">
    <source>
        <dbReference type="EMBL" id="ERJ99415.1"/>
    </source>
</evidence>
<dbReference type="EMBL" id="AUZJ01000043">
    <property type="protein sequence ID" value="ERF60287.1"/>
    <property type="molecule type" value="Genomic_DNA"/>
</dbReference>
<gene>
    <name evidence="2" type="ORF">HMPREF0860_2376</name>
    <name evidence="1" type="ORF">HMPREF1325_2431</name>
</gene>
<dbReference type="STRING" id="1125725.HMPREF1325_2431"/>
<dbReference type="Proteomes" id="UP000016646">
    <property type="component" value="Unassembled WGS sequence"/>
</dbReference>
<evidence type="ECO:0000313" key="4">
    <source>
        <dbReference type="Proteomes" id="UP000016646"/>
    </source>
</evidence>
<evidence type="ECO:0000313" key="3">
    <source>
        <dbReference type="Proteomes" id="UP000016412"/>
    </source>
</evidence>
<organism evidence="1 3">
    <name type="scientific">Treponema socranskii subsp. socranskii VPI DR56BR1116 = ATCC 35536</name>
    <dbReference type="NCBI Taxonomy" id="1125725"/>
    <lineage>
        <taxon>Bacteria</taxon>
        <taxon>Pseudomonadati</taxon>
        <taxon>Spirochaetota</taxon>
        <taxon>Spirochaetia</taxon>
        <taxon>Spirochaetales</taxon>
        <taxon>Treponemataceae</taxon>
        <taxon>Treponema</taxon>
    </lineage>
</organism>
<evidence type="ECO:0000313" key="1">
    <source>
        <dbReference type="EMBL" id="ERF60287.1"/>
    </source>
</evidence>
<keyword evidence="4" id="KW-1185">Reference proteome</keyword>
<name>U2L4Y3_TRESO</name>
<comment type="caution">
    <text evidence="1">The sequence shown here is derived from an EMBL/GenBank/DDBJ whole genome shotgun (WGS) entry which is preliminary data.</text>
</comment>
<dbReference type="AlphaFoldDB" id="U2L4Y3"/>
<proteinExistence type="predicted"/>
<dbReference type="Proteomes" id="UP000016412">
    <property type="component" value="Unassembled WGS sequence"/>
</dbReference>
<dbReference type="EMBL" id="AVQI01000076">
    <property type="protein sequence ID" value="ERJ99415.1"/>
    <property type="molecule type" value="Genomic_DNA"/>
</dbReference>
<protein>
    <submittedName>
        <fullName evidence="1">Uncharacterized protein</fullName>
    </submittedName>
</protein>
<sequence>MKNVYTEKKRIYIKKAEREAAAMPPSRSDRWQAKFRRNFAQSDSNYGQPRRTAGLLPGVQPIFYGTVIFGGI</sequence>
<accession>U2L4Y3</accession>
<reference evidence="3 4" key="1">
    <citation type="submission" date="2013-08" db="EMBL/GenBank/DDBJ databases">
        <authorList>
            <person name="Durkin A.S."/>
            <person name="Haft D.R."/>
            <person name="McCorrison J."/>
            <person name="Torralba M."/>
            <person name="Gillis M."/>
            <person name="Haft D.H."/>
            <person name="Methe B."/>
            <person name="Sutton G."/>
            <person name="Nelson K.E."/>
        </authorList>
    </citation>
    <scope>NUCLEOTIDE SEQUENCE [LARGE SCALE GENOMIC DNA]</scope>
    <source>
        <strain evidence="2 4">ATCC 35536</strain>
        <strain evidence="1 3">VPI DR56BR1116</strain>
    </source>
</reference>
<dbReference type="PATRIC" id="fig|1125725.3.peg.1599"/>